<sequence>MRNWMPITVSEGTFTSMNGTSHTYSLEDVEGIARNYHADAPAPIVIGHPSTDAPAYGWVDRLYVEKGILKAILKDVVTEFSDSVKNGRYRKISASLFPPHNHANPTPGKWYLKHVGFLGATAPAISGLAPVALAGFGEMVEITFDPQAVNSFSAVETELQELRREKLDMRIDKLVSAGRILPVFQSEIAEFCASQPGADTFSFAGGEPTTGSEWLLSYLERQPQIVSFGAMELDRAPEDKVPGYVPPEGYSVD</sequence>
<feature type="non-terminal residue" evidence="1">
    <location>
        <position position="253"/>
    </location>
</feature>
<accession>A0A0F9J2N3</accession>
<organism evidence="1">
    <name type="scientific">marine sediment metagenome</name>
    <dbReference type="NCBI Taxonomy" id="412755"/>
    <lineage>
        <taxon>unclassified sequences</taxon>
        <taxon>metagenomes</taxon>
        <taxon>ecological metagenomes</taxon>
    </lineage>
</organism>
<reference evidence="1" key="1">
    <citation type="journal article" date="2015" name="Nature">
        <title>Complex archaea that bridge the gap between prokaryotes and eukaryotes.</title>
        <authorList>
            <person name="Spang A."/>
            <person name="Saw J.H."/>
            <person name="Jorgensen S.L."/>
            <person name="Zaremba-Niedzwiedzka K."/>
            <person name="Martijn J."/>
            <person name="Lind A.E."/>
            <person name="van Eijk R."/>
            <person name="Schleper C."/>
            <person name="Guy L."/>
            <person name="Ettema T.J."/>
        </authorList>
    </citation>
    <scope>NUCLEOTIDE SEQUENCE</scope>
</reference>
<name>A0A0F9J2N3_9ZZZZ</name>
<evidence type="ECO:0000313" key="1">
    <source>
        <dbReference type="EMBL" id="KKL93417.1"/>
    </source>
</evidence>
<dbReference type="EMBL" id="LAZR01019194">
    <property type="protein sequence ID" value="KKL93417.1"/>
    <property type="molecule type" value="Genomic_DNA"/>
</dbReference>
<comment type="caution">
    <text evidence="1">The sequence shown here is derived from an EMBL/GenBank/DDBJ whole genome shotgun (WGS) entry which is preliminary data.</text>
</comment>
<protein>
    <submittedName>
        <fullName evidence="1">Uncharacterized protein</fullName>
    </submittedName>
</protein>
<dbReference type="AlphaFoldDB" id="A0A0F9J2N3"/>
<gene>
    <name evidence="1" type="ORF">LCGC14_1874870</name>
</gene>
<proteinExistence type="predicted"/>